<dbReference type="InterPro" id="IPR036322">
    <property type="entry name" value="WD40_repeat_dom_sf"/>
</dbReference>
<proteinExistence type="predicted"/>
<sequence>MSHDILWSPNDKSLFILIRKQEIILFSIFDDVCDKRNPDKVFVIGTGRQFALSVLGIWKNAVHPQCVAWVPAFDDRGSADCDSEHLVAITISGGDIKLLSLHEYNPLRDRFGLHNKELVSKFPRNSVYLAWNPWKRNLLAQGVDRTRSLRDSTVIIWDVTKSSDIRTENQYDAVGTGIDVTSSKQQGSPKLKQIYAVQSLVDSPVSHTEVITCDRSLCDVGE</sequence>
<accession>A0A8J4TBI5</accession>
<comment type="caution">
    <text evidence="1">The sequence shown here is derived from an EMBL/GenBank/DDBJ whole genome shotgun (WGS) entry which is preliminary data.</text>
</comment>
<dbReference type="Proteomes" id="UP000748531">
    <property type="component" value="Unassembled WGS sequence"/>
</dbReference>
<dbReference type="Pfam" id="PF21720">
    <property type="entry name" value="MIOS_WD40"/>
    <property type="match status" value="1"/>
</dbReference>
<name>A0A8J4TBI5_9TREM</name>
<reference evidence="1" key="1">
    <citation type="submission" date="2019-05" db="EMBL/GenBank/DDBJ databases">
        <title>Annotation for the trematode Paragonimus heterotremus.</title>
        <authorList>
            <person name="Choi Y.-J."/>
        </authorList>
    </citation>
    <scope>NUCLEOTIDE SEQUENCE</scope>
    <source>
        <strain evidence="1">LC</strain>
    </source>
</reference>
<keyword evidence="2" id="KW-1185">Reference proteome</keyword>
<evidence type="ECO:0000313" key="1">
    <source>
        <dbReference type="EMBL" id="KAF5397857.1"/>
    </source>
</evidence>
<dbReference type="OrthoDB" id="341486at2759"/>
<gene>
    <name evidence="1" type="ORF">PHET_08244</name>
</gene>
<protein>
    <submittedName>
        <fullName evidence="1">Uncharacterized protein</fullName>
    </submittedName>
</protein>
<evidence type="ECO:0000313" key="2">
    <source>
        <dbReference type="Proteomes" id="UP000748531"/>
    </source>
</evidence>
<dbReference type="EMBL" id="LUCH01005693">
    <property type="protein sequence ID" value="KAF5397857.1"/>
    <property type="molecule type" value="Genomic_DNA"/>
</dbReference>
<dbReference type="SUPFAM" id="SSF50978">
    <property type="entry name" value="WD40 repeat-like"/>
    <property type="match status" value="1"/>
</dbReference>
<dbReference type="AlphaFoldDB" id="A0A8J4TBI5"/>
<organism evidence="1 2">
    <name type="scientific">Paragonimus heterotremus</name>
    <dbReference type="NCBI Taxonomy" id="100268"/>
    <lineage>
        <taxon>Eukaryota</taxon>
        <taxon>Metazoa</taxon>
        <taxon>Spiralia</taxon>
        <taxon>Lophotrochozoa</taxon>
        <taxon>Platyhelminthes</taxon>
        <taxon>Trematoda</taxon>
        <taxon>Digenea</taxon>
        <taxon>Plagiorchiida</taxon>
        <taxon>Troglotremata</taxon>
        <taxon>Troglotrematidae</taxon>
        <taxon>Paragonimus</taxon>
    </lineage>
</organism>